<proteinExistence type="predicted"/>
<accession>A0AAN9FS88</accession>
<feature type="compositionally biased region" description="Basic and acidic residues" evidence="1">
    <location>
        <begin position="52"/>
        <end position="62"/>
    </location>
</feature>
<dbReference type="Proteomes" id="UP001372338">
    <property type="component" value="Unassembled WGS sequence"/>
</dbReference>
<reference evidence="2 3" key="1">
    <citation type="submission" date="2024-01" db="EMBL/GenBank/DDBJ databases">
        <title>The genomes of 5 underutilized Papilionoideae crops provide insights into root nodulation and disease resistanc.</title>
        <authorList>
            <person name="Yuan L."/>
        </authorList>
    </citation>
    <scope>NUCLEOTIDE SEQUENCE [LARGE SCALE GENOMIC DNA]</scope>
    <source>
        <strain evidence="2">ZHUSHIDOU_FW_LH</strain>
        <tissue evidence="2">Leaf</tissue>
    </source>
</reference>
<feature type="region of interest" description="Disordered" evidence="1">
    <location>
        <begin position="47"/>
        <end position="84"/>
    </location>
</feature>
<protein>
    <submittedName>
        <fullName evidence="2">Uncharacterized protein</fullName>
    </submittedName>
</protein>
<evidence type="ECO:0000313" key="3">
    <source>
        <dbReference type="Proteomes" id="UP001372338"/>
    </source>
</evidence>
<keyword evidence="3" id="KW-1185">Reference proteome</keyword>
<gene>
    <name evidence="2" type="ORF">RIF29_18187</name>
</gene>
<comment type="caution">
    <text evidence="2">The sequence shown here is derived from an EMBL/GenBank/DDBJ whole genome shotgun (WGS) entry which is preliminary data.</text>
</comment>
<evidence type="ECO:0000256" key="1">
    <source>
        <dbReference type="SAM" id="MobiDB-lite"/>
    </source>
</evidence>
<name>A0AAN9FS88_CROPI</name>
<dbReference type="AlphaFoldDB" id="A0AAN9FS88"/>
<evidence type="ECO:0000313" key="2">
    <source>
        <dbReference type="EMBL" id="KAK7277038.1"/>
    </source>
</evidence>
<feature type="compositionally biased region" description="Basic and acidic residues" evidence="1">
    <location>
        <begin position="71"/>
        <end position="84"/>
    </location>
</feature>
<organism evidence="2 3">
    <name type="scientific">Crotalaria pallida</name>
    <name type="common">Smooth rattlebox</name>
    <name type="synonym">Crotalaria striata</name>
    <dbReference type="NCBI Taxonomy" id="3830"/>
    <lineage>
        <taxon>Eukaryota</taxon>
        <taxon>Viridiplantae</taxon>
        <taxon>Streptophyta</taxon>
        <taxon>Embryophyta</taxon>
        <taxon>Tracheophyta</taxon>
        <taxon>Spermatophyta</taxon>
        <taxon>Magnoliopsida</taxon>
        <taxon>eudicotyledons</taxon>
        <taxon>Gunneridae</taxon>
        <taxon>Pentapetalae</taxon>
        <taxon>rosids</taxon>
        <taxon>fabids</taxon>
        <taxon>Fabales</taxon>
        <taxon>Fabaceae</taxon>
        <taxon>Papilionoideae</taxon>
        <taxon>50 kb inversion clade</taxon>
        <taxon>genistoids sensu lato</taxon>
        <taxon>core genistoids</taxon>
        <taxon>Crotalarieae</taxon>
        <taxon>Crotalaria</taxon>
    </lineage>
</organism>
<dbReference type="EMBL" id="JAYWIO010000003">
    <property type="protein sequence ID" value="KAK7277038.1"/>
    <property type="molecule type" value="Genomic_DNA"/>
</dbReference>
<sequence length="84" mass="9483">MRRCHPEIAILKRTTTTSNMEISSSLPHIDDSDEQPRLQVIACKLSGGEQPLPKERQAHTDEVGFEPVSLRTEDKVPRSKEENS</sequence>